<dbReference type="RefSeq" id="WP_178662112.1">
    <property type="nucleotide sequence ID" value="NZ_JACJKU010000049.1"/>
</dbReference>
<keyword evidence="2" id="KW-1185">Reference proteome</keyword>
<protein>
    <submittedName>
        <fullName evidence="1">Uncharacterized protein</fullName>
    </submittedName>
</protein>
<organism evidence="1 2">
    <name type="scientific">Limosilactobacillus coleohominis</name>
    <dbReference type="NCBI Taxonomy" id="181675"/>
    <lineage>
        <taxon>Bacteria</taxon>
        <taxon>Bacillati</taxon>
        <taxon>Bacillota</taxon>
        <taxon>Bacilli</taxon>
        <taxon>Lactobacillales</taxon>
        <taxon>Lactobacillaceae</taxon>
        <taxon>Limosilactobacillus</taxon>
    </lineage>
</organism>
<evidence type="ECO:0000313" key="2">
    <source>
        <dbReference type="Proteomes" id="UP000785625"/>
    </source>
</evidence>
<reference evidence="1 2" key="1">
    <citation type="journal article" date="2021" name="Sci. Rep.">
        <title>The distribution of antibiotic resistance genes in chicken gut microbiota commensals.</title>
        <authorList>
            <person name="Juricova H."/>
            <person name="Matiasovicova J."/>
            <person name="Kubasova T."/>
            <person name="Cejkova D."/>
            <person name="Rychlik I."/>
        </authorList>
    </citation>
    <scope>NUCLEOTIDE SEQUENCE [LARGE SCALE GENOMIC DNA]</scope>
    <source>
        <strain evidence="1 2">An574</strain>
    </source>
</reference>
<proteinExistence type="predicted"/>
<comment type="caution">
    <text evidence="1">The sequence shown here is derived from an EMBL/GenBank/DDBJ whole genome shotgun (WGS) entry which is preliminary data.</text>
</comment>
<evidence type="ECO:0000313" key="1">
    <source>
        <dbReference type="EMBL" id="MBM6940948.1"/>
    </source>
</evidence>
<dbReference type="EMBL" id="JACJKU010000049">
    <property type="protein sequence ID" value="MBM6940948.1"/>
    <property type="molecule type" value="Genomic_DNA"/>
</dbReference>
<name>A0ABS2H180_9LACO</name>
<gene>
    <name evidence="1" type="ORF">H5975_05595</name>
</gene>
<dbReference type="Proteomes" id="UP000785625">
    <property type="component" value="Unassembled WGS sequence"/>
</dbReference>
<accession>A0ABS2H180</accession>
<sequence length="58" mass="7300">MRYYNDSEAEKVAENFFKYYYHDRGKMKWGGFFLSEHRKALRDFHHEQVQEENNEKKH</sequence>